<dbReference type="Proteomes" id="UP001303160">
    <property type="component" value="Unassembled WGS sequence"/>
</dbReference>
<feature type="region of interest" description="Disordered" evidence="1">
    <location>
        <begin position="27"/>
        <end position="50"/>
    </location>
</feature>
<name>A0AAN7AT61_9PEZI</name>
<protein>
    <submittedName>
        <fullName evidence="2">Uncharacterized protein</fullName>
    </submittedName>
</protein>
<dbReference type="AlphaFoldDB" id="A0AAN7AT61"/>
<gene>
    <name evidence="2" type="ORF">QBC40DRAFT_308499</name>
</gene>
<reference evidence="2" key="1">
    <citation type="journal article" date="2023" name="Mol. Phylogenet. Evol.">
        <title>Genome-scale phylogeny and comparative genomics of the fungal order Sordariales.</title>
        <authorList>
            <person name="Hensen N."/>
            <person name="Bonometti L."/>
            <person name="Westerberg I."/>
            <person name="Brannstrom I.O."/>
            <person name="Guillou S."/>
            <person name="Cros-Aarteil S."/>
            <person name="Calhoun S."/>
            <person name="Haridas S."/>
            <person name="Kuo A."/>
            <person name="Mondo S."/>
            <person name="Pangilinan J."/>
            <person name="Riley R."/>
            <person name="LaButti K."/>
            <person name="Andreopoulos B."/>
            <person name="Lipzen A."/>
            <person name="Chen C."/>
            <person name="Yan M."/>
            <person name="Daum C."/>
            <person name="Ng V."/>
            <person name="Clum A."/>
            <person name="Steindorff A."/>
            <person name="Ohm R.A."/>
            <person name="Martin F."/>
            <person name="Silar P."/>
            <person name="Natvig D.O."/>
            <person name="Lalanne C."/>
            <person name="Gautier V."/>
            <person name="Ament-Velasquez S.L."/>
            <person name="Kruys A."/>
            <person name="Hutchinson M.I."/>
            <person name="Powell A.J."/>
            <person name="Barry K."/>
            <person name="Miller A.N."/>
            <person name="Grigoriev I.V."/>
            <person name="Debuchy R."/>
            <person name="Gladieux P."/>
            <person name="Hiltunen Thoren M."/>
            <person name="Johannesson H."/>
        </authorList>
    </citation>
    <scope>NUCLEOTIDE SEQUENCE</scope>
    <source>
        <strain evidence="2">CBS 315.58</strain>
    </source>
</reference>
<accession>A0AAN7AT61</accession>
<feature type="region of interest" description="Disordered" evidence="1">
    <location>
        <begin position="134"/>
        <end position="160"/>
    </location>
</feature>
<comment type="caution">
    <text evidence="2">The sequence shown here is derived from an EMBL/GenBank/DDBJ whole genome shotgun (WGS) entry which is preliminary data.</text>
</comment>
<evidence type="ECO:0000313" key="3">
    <source>
        <dbReference type="Proteomes" id="UP001303160"/>
    </source>
</evidence>
<sequence>MRWHAWKGCPCQRIFFHRAISSSFANRRAMRTGGPTEPTTGGAGRGALGPSMSLTPTVSLYSTTHHAPSTEYLHMGLLSALEALQPPVEPPSHPRHDSLPWHSTRRNLGNLTAVPPLALPVIARRLPVRVVDHHYHHQRQRHPSAAAGPDPPTQQEVESRQRGGYMALLPSVSCLSGPGFLTLKKGPTLGTLRGLCTELPLTLCSRPADLPVCLPVIHNTYSYSGAAACPGSPPWPASMSSSPPLLACPALLCVRVAPYDLILLQLLI</sequence>
<proteinExistence type="predicted"/>
<reference evidence="2" key="2">
    <citation type="submission" date="2023-05" db="EMBL/GenBank/DDBJ databases">
        <authorList>
            <consortium name="Lawrence Berkeley National Laboratory"/>
            <person name="Steindorff A."/>
            <person name="Hensen N."/>
            <person name="Bonometti L."/>
            <person name="Westerberg I."/>
            <person name="Brannstrom I.O."/>
            <person name="Guillou S."/>
            <person name="Cros-Aarteil S."/>
            <person name="Calhoun S."/>
            <person name="Haridas S."/>
            <person name="Kuo A."/>
            <person name="Mondo S."/>
            <person name="Pangilinan J."/>
            <person name="Riley R."/>
            <person name="Labutti K."/>
            <person name="Andreopoulos B."/>
            <person name="Lipzen A."/>
            <person name="Chen C."/>
            <person name="Yanf M."/>
            <person name="Daum C."/>
            <person name="Ng V."/>
            <person name="Clum A."/>
            <person name="Ohm R."/>
            <person name="Martin F."/>
            <person name="Silar P."/>
            <person name="Natvig D."/>
            <person name="Lalanne C."/>
            <person name="Gautier V."/>
            <person name="Ament-Velasquez S.L."/>
            <person name="Kruys A."/>
            <person name="Hutchinson M.I."/>
            <person name="Powell A.J."/>
            <person name="Barry K."/>
            <person name="Miller A.N."/>
            <person name="Grigoriev I.V."/>
            <person name="Debuchy R."/>
            <person name="Gladieux P."/>
            <person name="Thoren M.H."/>
            <person name="Johannesson H."/>
        </authorList>
    </citation>
    <scope>NUCLEOTIDE SEQUENCE</scope>
    <source>
        <strain evidence="2">CBS 315.58</strain>
    </source>
</reference>
<evidence type="ECO:0000256" key="1">
    <source>
        <dbReference type="SAM" id="MobiDB-lite"/>
    </source>
</evidence>
<evidence type="ECO:0000313" key="2">
    <source>
        <dbReference type="EMBL" id="KAK4198174.1"/>
    </source>
</evidence>
<dbReference type="EMBL" id="MU863950">
    <property type="protein sequence ID" value="KAK4198174.1"/>
    <property type="molecule type" value="Genomic_DNA"/>
</dbReference>
<keyword evidence="3" id="KW-1185">Reference proteome</keyword>
<feature type="compositionally biased region" description="Low complexity" evidence="1">
    <location>
        <begin position="31"/>
        <end position="40"/>
    </location>
</feature>
<organism evidence="2 3">
    <name type="scientific">Triangularia verruculosa</name>
    <dbReference type="NCBI Taxonomy" id="2587418"/>
    <lineage>
        <taxon>Eukaryota</taxon>
        <taxon>Fungi</taxon>
        <taxon>Dikarya</taxon>
        <taxon>Ascomycota</taxon>
        <taxon>Pezizomycotina</taxon>
        <taxon>Sordariomycetes</taxon>
        <taxon>Sordariomycetidae</taxon>
        <taxon>Sordariales</taxon>
        <taxon>Podosporaceae</taxon>
        <taxon>Triangularia</taxon>
    </lineage>
</organism>